<sequence>MGSHESANPDFGTDSDYFEETDEGSESEHELDRDDATICPHLDGPSACKVHFPYPDPSAAPSLAPEWQVKDEYNSGCLSVTPGQLKPWMYMVRDLLLEAQVPIDHIGPILQTHLPAIYHPLPLDIPLPEVDPACTFHPFSRLPTELRLKIWASAALEKPRLIHFTEEPQLFPCNGPRHVPRVAQACSEAWQCVMAQGSYWQPAHRDEEAKTTPYYWAADTDIAYLWGRRCYKPNVPFDFLASRKTVAVDYDHFIHHATWAPIPTGIGASKWLPKEYAWLRDSKTLQTVIVLLQHTEMEITGDYHTSEADCCGDVYEDIWDRYTHWSRPLWKLLIYDEDDAQAVDELDRVSLLWKTIRPDGAWVYRKMSRQSLVKGNVWDGDAQATCISCELERGREMADKARSAWLQMTSAAGDDHDYDKEEEEKEDGGAKSSMGKSQGRRSRRRVPDFQVGMIFEIQRCCID</sequence>
<reference evidence="3 4" key="1">
    <citation type="journal article" date="2024" name="IMA Fungus">
        <title>Apiospora arundinis, a panoply of carbohydrate-active enzymes and secondary metabolites.</title>
        <authorList>
            <person name="Sorensen T."/>
            <person name="Petersen C."/>
            <person name="Muurmann A.T."/>
            <person name="Christiansen J.V."/>
            <person name="Brundto M.L."/>
            <person name="Overgaard C.K."/>
            <person name="Boysen A.T."/>
            <person name="Wollenberg R.D."/>
            <person name="Larsen T.O."/>
            <person name="Sorensen J.L."/>
            <person name="Nielsen K.L."/>
            <person name="Sondergaard T.E."/>
        </authorList>
    </citation>
    <scope>NUCLEOTIDE SEQUENCE [LARGE SCALE GENOMIC DNA]</scope>
    <source>
        <strain evidence="3 4">AAU 773</strain>
    </source>
</reference>
<feature type="region of interest" description="Disordered" evidence="1">
    <location>
        <begin position="1"/>
        <end position="38"/>
    </location>
</feature>
<evidence type="ECO:0000313" key="3">
    <source>
        <dbReference type="EMBL" id="KAK8850848.1"/>
    </source>
</evidence>
<organism evidence="3 4">
    <name type="scientific">Apiospora arundinis</name>
    <dbReference type="NCBI Taxonomy" id="335852"/>
    <lineage>
        <taxon>Eukaryota</taxon>
        <taxon>Fungi</taxon>
        <taxon>Dikarya</taxon>
        <taxon>Ascomycota</taxon>
        <taxon>Pezizomycotina</taxon>
        <taxon>Sordariomycetes</taxon>
        <taxon>Xylariomycetidae</taxon>
        <taxon>Amphisphaeriales</taxon>
        <taxon>Apiosporaceae</taxon>
        <taxon>Apiospora</taxon>
    </lineage>
</organism>
<accession>A0ABR2HNW6</accession>
<dbReference type="PANTHER" id="PTHR35910">
    <property type="entry name" value="2EXR DOMAIN-CONTAINING PROTEIN"/>
    <property type="match status" value="1"/>
</dbReference>
<name>A0ABR2HNW6_9PEZI</name>
<dbReference type="Proteomes" id="UP001390339">
    <property type="component" value="Unassembled WGS sequence"/>
</dbReference>
<keyword evidence="4" id="KW-1185">Reference proteome</keyword>
<protein>
    <recommendedName>
        <fullName evidence="2">2EXR domain-containing protein</fullName>
    </recommendedName>
</protein>
<feature type="compositionally biased region" description="Acidic residues" evidence="1">
    <location>
        <begin position="16"/>
        <end position="25"/>
    </location>
</feature>
<dbReference type="InterPro" id="IPR045518">
    <property type="entry name" value="2EXR"/>
</dbReference>
<evidence type="ECO:0000259" key="2">
    <source>
        <dbReference type="Pfam" id="PF20150"/>
    </source>
</evidence>
<dbReference type="EMBL" id="JAPCWZ010000009">
    <property type="protein sequence ID" value="KAK8850848.1"/>
    <property type="molecule type" value="Genomic_DNA"/>
</dbReference>
<comment type="caution">
    <text evidence="3">The sequence shown here is derived from an EMBL/GenBank/DDBJ whole genome shotgun (WGS) entry which is preliminary data.</text>
</comment>
<feature type="compositionally biased region" description="Basic and acidic residues" evidence="1">
    <location>
        <begin position="26"/>
        <end position="36"/>
    </location>
</feature>
<gene>
    <name evidence="3" type="ORF">PGQ11_013327</name>
</gene>
<evidence type="ECO:0000256" key="1">
    <source>
        <dbReference type="SAM" id="MobiDB-lite"/>
    </source>
</evidence>
<feature type="domain" description="2EXR" evidence="2">
    <location>
        <begin position="136"/>
        <end position="222"/>
    </location>
</feature>
<dbReference type="Pfam" id="PF20150">
    <property type="entry name" value="2EXR"/>
    <property type="match status" value="1"/>
</dbReference>
<evidence type="ECO:0000313" key="4">
    <source>
        <dbReference type="Proteomes" id="UP001390339"/>
    </source>
</evidence>
<dbReference type="PANTHER" id="PTHR35910:SF6">
    <property type="entry name" value="2EXR DOMAIN-CONTAINING PROTEIN"/>
    <property type="match status" value="1"/>
</dbReference>
<feature type="region of interest" description="Disordered" evidence="1">
    <location>
        <begin position="411"/>
        <end position="445"/>
    </location>
</feature>
<proteinExistence type="predicted"/>